<feature type="domain" description="DUF305" evidence="3">
    <location>
        <begin position="61"/>
        <end position="207"/>
    </location>
</feature>
<dbReference type="GeneID" id="93504907"/>
<feature type="chain" id="PRO_5046009560" evidence="2">
    <location>
        <begin position="25"/>
        <end position="209"/>
    </location>
</feature>
<organism evidence="4 5">
    <name type="scientific">Nocardia carnea</name>
    <dbReference type="NCBI Taxonomy" id="37328"/>
    <lineage>
        <taxon>Bacteria</taxon>
        <taxon>Bacillati</taxon>
        <taxon>Actinomycetota</taxon>
        <taxon>Actinomycetes</taxon>
        <taxon>Mycobacteriales</taxon>
        <taxon>Nocardiaceae</taxon>
        <taxon>Nocardia</taxon>
    </lineage>
</organism>
<dbReference type="Proteomes" id="UP001611263">
    <property type="component" value="Unassembled WGS sequence"/>
</dbReference>
<dbReference type="InterPro" id="IPR005183">
    <property type="entry name" value="DUF305_CopM-like"/>
</dbReference>
<evidence type="ECO:0000259" key="3">
    <source>
        <dbReference type="Pfam" id="PF03713"/>
    </source>
</evidence>
<evidence type="ECO:0000313" key="5">
    <source>
        <dbReference type="Proteomes" id="UP001611263"/>
    </source>
</evidence>
<comment type="caution">
    <text evidence="4">The sequence shown here is derived from an EMBL/GenBank/DDBJ whole genome shotgun (WGS) entry which is preliminary data.</text>
</comment>
<dbReference type="Pfam" id="PF03713">
    <property type="entry name" value="DUF305"/>
    <property type="match status" value="1"/>
</dbReference>
<dbReference type="PROSITE" id="PS51257">
    <property type="entry name" value="PROKAR_LIPOPROTEIN"/>
    <property type="match status" value="1"/>
</dbReference>
<accession>A0ABW7TL02</accession>
<feature type="compositionally biased region" description="Polar residues" evidence="1">
    <location>
        <begin position="29"/>
        <end position="49"/>
    </location>
</feature>
<dbReference type="InterPro" id="IPR012347">
    <property type="entry name" value="Ferritin-like"/>
</dbReference>
<sequence>MNRKPLTATAIALLASAAVLTACGDDTGESGTPATSGAMTTSESASPSGTAPVDGEHNEADIRFAQEMIPHHRQAVEMAALVPTHSTDPRVIDLAARIQQAQDPEITAMTGWLQAWGAPVPEGTGHSGAHHDGMPGMMTDEQMAELEAAHGAEFDRMWLTMMIDHHEGAVQMAQTELAEGGDPQARTVAQQIIDAQQAEIAEMQAILEG</sequence>
<dbReference type="PANTHER" id="PTHR36933:SF1">
    <property type="entry name" value="SLL0788 PROTEIN"/>
    <property type="match status" value="1"/>
</dbReference>
<keyword evidence="5" id="KW-1185">Reference proteome</keyword>
<feature type="signal peptide" evidence="2">
    <location>
        <begin position="1"/>
        <end position="24"/>
    </location>
</feature>
<dbReference type="Gene3D" id="1.20.1260.10">
    <property type="match status" value="1"/>
</dbReference>
<evidence type="ECO:0000256" key="1">
    <source>
        <dbReference type="SAM" id="MobiDB-lite"/>
    </source>
</evidence>
<dbReference type="RefSeq" id="WP_051157470.1">
    <property type="nucleotide sequence ID" value="NZ_JBIRUQ010000001.1"/>
</dbReference>
<dbReference type="PANTHER" id="PTHR36933">
    <property type="entry name" value="SLL0788 PROTEIN"/>
    <property type="match status" value="1"/>
</dbReference>
<name>A0ABW7TL02_9NOCA</name>
<keyword evidence="2" id="KW-0732">Signal</keyword>
<proteinExistence type="predicted"/>
<feature type="region of interest" description="Disordered" evidence="1">
    <location>
        <begin position="27"/>
        <end position="56"/>
    </location>
</feature>
<evidence type="ECO:0000256" key="2">
    <source>
        <dbReference type="SAM" id="SignalP"/>
    </source>
</evidence>
<evidence type="ECO:0000313" key="4">
    <source>
        <dbReference type="EMBL" id="MFI1460464.1"/>
    </source>
</evidence>
<gene>
    <name evidence="4" type="ORF">ACH4WX_07030</name>
</gene>
<reference evidence="4 5" key="1">
    <citation type="submission" date="2024-10" db="EMBL/GenBank/DDBJ databases">
        <title>The Natural Products Discovery Center: Release of the First 8490 Sequenced Strains for Exploring Actinobacteria Biosynthetic Diversity.</title>
        <authorList>
            <person name="Kalkreuter E."/>
            <person name="Kautsar S.A."/>
            <person name="Yang D."/>
            <person name="Bader C.D."/>
            <person name="Teijaro C.N."/>
            <person name="Fluegel L."/>
            <person name="Davis C.M."/>
            <person name="Simpson J.R."/>
            <person name="Lauterbach L."/>
            <person name="Steele A.D."/>
            <person name="Gui C."/>
            <person name="Meng S."/>
            <person name="Li G."/>
            <person name="Viehrig K."/>
            <person name="Ye F."/>
            <person name="Su P."/>
            <person name="Kiefer A.F."/>
            <person name="Nichols A."/>
            <person name="Cepeda A.J."/>
            <person name="Yan W."/>
            <person name="Fan B."/>
            <person name="Jiang Y."/>
            <person name="Adhikari A."/>
            <person name="Zheng C.-J."/>
            <person name="Schuster L."/>
            <person name="Cowan T.M."/>
            <person name="Smanski M.J."/>
            <person name="Chevrette M.G."/>
            <person name="De Carvalho L.P.S."/>
            <person name="Shen B."/>
        </authorList>
    </citation>
    <scope>NUCLEOTIDE SEQUENCE [LARGE SCALE GENOMIC DNA]</scope>
    <source>
        <strain evidence="4 5">NPDC020568</strain>
    </source>
</reference>
<protein>
    <submittedName>
        <fullName evidence="4">DUF305 domain-containing protein</fullName>
    </submittedName>
</protein>
<dbReference type="EMBL" id="JBIRUQ010000001">
    <property type="protein sequence ID" value="MFI1460464.1"/>
    <property type="molecule type" value="Genomic_DNA"/>
</dbReference>